<keyword evidence="4 5" id="KW-0472">Membrane</keyword>
<dbReference type="PRINTS" id="PR00259">
    <property type="entry name" value="TMFOUR"/>
</dbReference>
<dbReference type="PANTHER" id="PTHR19282">
    <property type="entry name" value="TETRASPANIN"/>
    <property type="match status" value="1"/>
</dbReference>
<dbReference type="InterPro" id="IPR008952">
    <property type="entry name" value="Tetraspanin_EC2_sf"/>
</dbReference>
<name>A0A9D4PML5_RHISA</name>
<reference evidence="6" key="2">
    <citation type="submission" date="2021-09" db="EMBL/GenBank/DDBJ databases">
        <authorList>
            <person name="Jia N."/>
            <person name="Wang J."/>
            <person name="Shi W."/>
            <person name="Du L."/>
            <person name="Sun Y."/>
            <person name="Zhan W."/>
            <person name="Jiang J."/>
            <person name="Wang Q."/>
            <person name="Zhang B."/>
            <person name="Ji P."/>
            <person name="Sakyi L.B."/>
            <person name="Cui X."/>
            <person name="Yuan T."/>
            <person name="Jiang B."/>
            <person name="Yang W."/>
            <person name="Lam T.T.-Y."/>
            <person name="Chang Q."/>
            <person name="Ding S."/>
            <person name="Wang X."/>
            <person name="Zhu J."/>
            <person name="Ruan X."/>
            <person name="Zhao L."/>
            <person name="Wei J."/>
            <person name="Que T."/>
            <person name="Du C."/>
            <person name="Cheng J."/>
            <person name="Dai P."/>
            <person name="Han X."/>
            <person name="Huang E."/>
            <person name="Gao Y."/>
            <person name="Liu J."/>
            <person name="Shao H."/>
            <person name="Ye R."/>
            <person name="Li L."/>
            <person name="Wei W."/>
            <person name="Wang X."/>
            <person name="Wang C."/>
            <person name="Huo Q."/>
            <person name="Li W."/>
            <person name="Guo W."/>
            <person name="Chen H."/>
            <person name="Chen S."/>
            <person name="Zhou L."/>
            <person name="Zhou L."/>
            <person name="Ni X."/>
            <person name="Tian J."/>
            <person name="Zhou Y."/>
            <person name="Sheng Y."/>
            <person name="Liu T."/>
            <person name="Pan Y."/>
            <person name="Xia L."/>
            <person name="Li J."/>
            <person name="Zhao F."/>
            <person name="Cao W."/>
        </authorList>
    </citation>
    <scope>NUCLEOTIDE SEQUENCE</scope>
    <source>
        <strain evidence="6">Rsan-2018</strain>
        <tissue evidence="6">Larvae</tissue>
    </source>
</reference>
<comment type="caution">
    <text evidence="6">The sequence shown here is derived from an EMBL/GenBank/DDBJ whole genome shotgun (WGS) entry which is preliminary data.</text>
</comment>
<dbReference type="AlphaFoldDB" id="A0A9D4PML5"/>
<sequence>MLAECPEEGDHTIAQEGDHTIRGRLVLTAASSEESVRHGGQVPPVDVNPLVRFPLLVFNLTLCIAGVALSAVSALLLVQTLQWRDDIEALRLGGLGGLLMSHLELALLGAGLVLSAVSCCGCVGALRENACLLRAYSFSLLCLIMTATVLGTVVLVMPAGAKRAVQRTLSSTLVVHYRDSPDAQQLVDAVQRHLGCCGMTSKSFRDWNENIYFNCSADNPSHERCSVPHSCCKGNASFVAKPSTAANFHCGRGVLNMSDYEAWFHINWNNCADAALHALRTHALAVCGGCLALSLCLAFLDALAHTTRSEIVLIREYYARHGLTA</sequence>
<evidence type="ECO:0000313" key="6">
    <source>
        <dbReference type="EMBL" id="KAH7947676.1"/>
    </source>
</evidence>
<keyword evidence="3 5" id="KW-1133">Transmembrane helix</keyword>
<dbReference type="SUPFAM" id="SSF48652">
    <property type="entry name" value="Tetraspanin"/>
    <property type="match status" value="1"/>
</dbReference>
<dbReference type="InterPro" id="IPR018499">
    <property type="entry name" value="Tetraspanin/Peripherin"/>
</dbReference>
<gene>
    <name evidence="6" type="ORF">HPB52_015137</name>
</gene>
<evidence type="ECO:0000256" key="3">
    <source>
        <dbReference type="ARBA" id="ARBA00022989"/>
    </source>
</evidence>
<dbReference type="Proteomes" id="UP000821837">
    <property type="component" value="Chromosome 6"/>
</dbReference>
<evidence type="ECO:0000256" key="5">
    <source>
        <dbReference type="SAM" id="Phobius"/>
    </source>
</evidence>
<dbReference type="Gene3D" id="1.10.1450.10">
    <property type="entry name" value="Tetraspanin"/>
    <property type="match status" value="1"/>
</dbReference>
<feature type="transmembrane region" description="Helical" evidence="5">
    <location>
        <begin position="138"/>
        <end position="157"/>
    </location>
</feature>
<keyword evidence="2 5" id="KW-0812">Transmembrane</keyword>
<organism evidence="6 7">
    <name type="scientific">Rhipicephalus sanguineus</name>
    <name type="common">Brown dog tick</name>
    <name type="synonym">Ixodes sanguineus</name>
    <dbReference type="NCBI Taxonomy" id="34632"/>
    <lineage>
        <taxon>Eukaryota</taxon>
        <taxon>Metazoa</taxon>
        <taxon>Ecdysozoa</taxon>
        <taxon>Arthropoda</taxon>
        <taxon>Chelicerata</taxon>
        <taxon>Arachnida</taxon>
        <taxon>Acari</taxon>
        <taxon>Parasitiformes</taxon>
        <taxon>Ixodida</taxon>
        <taxon>Ixodoidea</taxon>
        <taxon>Ixodidae</taxon>
        <taxon>Rhipicephalinae</taxon>
        <taxon>Rhipicephalus</taxon>
        <taxon>Rhipicephalus</taxon>
    </lineage>
</organism>
<dbReference type="EMBL" id="JABSTV010001252">
    <property type="protein sequence ID" value="KAH7947676.1"/>
    <property type="molecule type" value="Genomic_DNA"/>
</dbReference>
<comment type="subcellular location">
    <subcellularLocation>
        <location evidence="1">Membrane</location>
        <topology evidence="1">Multi-pass membrane protein</topology>
    </subcellularLocation>
</comment>
<evidence type="ECO:0000313" key="7">
    <source>
        <dbReference type="Proteomes" id="UP000821837"/>
    </source>
</evidence>
<dbReference type="PANTHER" id="PTHR19282:SF431">
    <property type="entry name" value="TETRASPANIN 26A, ISOFORM B-RELATED"/>
    <property type="match status" value="1"/>
</dbReference>
<accession>A0A9D4PML5</accession>
<protein>
    <recommendedName>
        <fullName evidence="8">Tetraspanin</fullName>
    </recommendedName>
</protein>
<feature type="transmembrane region" description="Helical" evidence="5">
    <location>
        <begin position="105"/>
        <end position="126"/>
    </location>
</feature>
<dbReference type="Pfam" id="PF00335">
    <property type="entry name" value="Tetraspanin"/>
    <property type="match status" value="1"/>
</dbReference>
<evidence type="ECO:0000256" key="2">
    <source>
        <dbReference type="ARBA" id="ARBA00022692"/>
    </source>
</evidence>
<evidence type="ECO:0000256" key="4">
    <source>
        <dbReference type="ARBA" id="ARBA00023136"/>
    </source>
</evidence>
<evidence type="ECO:0000256" key="1">
    <source>
        <dbReference type="ARBA" id="ARBA00004141"/>
    </source>
</evidence>
<feature type="transmembrane region" description="Helical" evidence="5">
    <location>
        <begin position="53"/>
        <end position="78"/>
    </location>
</feature>
<reference evidence="6" key="1">
    <citation type="journal article" date="2020" name="Cell">
        <title>Large-Scale Comparative Analyses of Tick Genomes Elucidate Their Genetic Diversity and Vector Capacities.</title>
        <authorList>
            <consortium name="Tick Genome and Microbiome Consortium (TIGMIC)"/>
            <person name="Jia N."/>
            <person name="Wang J."/>
            <person name="Shi W."/>
            <person name="Du L."/>
            <person name="Sun Y."/>
            <person name="Zhan W."/>
            <person name="Jiang J.F."/>
            <person name="Wang Q."/>
            <person name="Zhang B."/>
            <person name="Ji P."/>
            <person name="Bell-Sakyi L."/>
            <person name="Cui X.M."/>
            <person name="Yuan T.T."/>
            <person name="Jiang B.G."/>
            <person name="Yang W.F."/>
            <person name="Lam T.T."/>
            <person name="Chang Q.C."/>
            <person name="Ding S.J."/>
            <person name="Wang X.J."/>
            <person name="Zhu J.G."/>
            <person name="Ruan X.D."/>
            <person name="Zhao L."/>
            <person name="Wei J.T."/>
            <person name="Ye R.Z."/>
            <person name="Que T.C."/>
            <person name="Du C.H."/>
            <person name="Zhou Y.H."/>
            <person name="Cheng J.X."/>
            <person name="Dai P.F."/>
            <person name="Guo W.B."/>
            <person name="Han X.H."/>
            <person name="Huang E.J."/>
            <person name="Li L.F."/>
            <person name="Wei W."/>
            <person name="Gao Y.C."/>
            <person name="Liu J.Z."/>
            <person name="Shao H.Z."/>
            <person name="Wang X."/>
            <person name="Wang C.C."/>
            <person name="Yang T.C."/>
            <person name="Huo Q.B."/>
            <person name="Li W."/>
            <person name="Chen H.Y."/>
            <person name="Chen S.E."/>
            <person name="Zhou L.G."/>
            <person name="Ni X.B."/>
            <person name="Tian J.H."/>
            <person name="Sheng Y."/>
            <person name="Liu T."/>
            <person name="Pan Y.S."/>
            <person name="Xia L.Y."/>
            <person name="Li J."/>
            <person name="Zhao F."/>
            <person name="Cao W.C."/>
        </authorList>
    </citation>
    <scope>NUCLEOTIDE SEQUENCE</scope>
    <source>
        <strain evidence="6">Rsan-2018</strain>
    </source>
</reference>
<keyword evidence="7" id="KW-1185">Reference proteome</keyword>
<dbReference type="GO" id="GO:0005886">
    <property type="term" value="C:plasma membrane"/>
    <property type="evidence" value="ECO:0007669"/>
    <property type="project" value="TreeGrafter"/>
</dbReference>
<dbReference type="VEuPathDB" id="VectorBase:RSAN_034665"/>
<proteinExistence type="predicted"/>
<evidence type="ECO:0008006" key="8">
    <source>
        <dbReference type="Google" id="ProtNLM"/>
    </source>
</evidence>